<dbReference type="EMBL" id="WVRA01000003">
    <property type="protein sequence ID" value="NOE18755.1"/>
    <property type="molecule type" value="Genomic_DNA"/>
</dbReference>
<protein>
    <recommendedName>
        <fullName evidence="4">Flp pilus assembly protein, pilin Flp</fullName>
    </recommendedName>
</protein>
<feature type="transmembrane region" description="Helical" evidence="1">
    <location>
        <begin position="20"/>
        <end position="38"/>
    </location>
</feature>
<accession>A0AA90YVQ2</accession>
<keyword evidence="1" id="KW-0812">Transmembrane</keyword>
<keyword evidence="1" id="KW-1133">Transmembrane helix</keyword>
<proteinExistence type="predicted"/>
<evidence type="ECO:0008006" key="4">
    <source>
        <dbReference type="Google" id="ProtNLM"/>
    </source>
</evidence>
<reference evidence="2" key="1">
    <citation type="submission" date="2019-12" db="EMBL/GenBank/DDBJ databases">
        <title>Ruegeria JWLKs population differentiation of coral mucus and skeleton niches.</title>
        <authorList>
            <person name="Luo D."/>
        </authorList>
    </citation>
    <scope>NUCLEOTIDE SEQUENCE</scope>
    <source>
        <strain evidence="2">HKCCD6181</strain>
    </source>
</reference>
<evidence type="ECO:0000313" key="2">
    <source>
        <dbReference type="EMBL" id="NOE18755.1"/>
    </source>
</evidence>
<dbReference type="Proteomes" id="UP000597886">
    <property type="component" value="Unassembled WGS sequence"/>
</dbReference>
<gene>
    <name evidence="2" type="ORF">GS634_11555</name>
</gene>
<evidence type="ECO:0000313" key="3">
    <source>
        <dbReference type="Proteomes" id="UP000597886"/>
    </source>
</evidence>
<keyword evidence="1" id="KW-0472">Membrane</keyword>
<evidence type="ECO:0000256" key="1">
    <source>
        <dbReference type="SAM" id="Phobius"/>
    </source>
</evidence>
<dbReference type="RefSeq" id="WP_152457250.1">
    <property type="nucleotide sequence ID" value="NZ_WVRA01000003.1"/>
</dbReference>
<dbReference type="AlphaFoldDB" id="A0AA90YVQ2"/>
<comment type="caution">
    <text evidence="2">The sequence shown here is derived from an EMBL/GenBank/DDBJ whole genome shotgun (WGS) entry which is preliminary data.</text>
</comment>
<sequence>MLRFLNQFKSDEAGAVTVDWVVLTAVVIGLSGATYLVISSSVDSMGGNINGAMNSAVVSTGSNTAPSGIITAGTAGGGG</sequence>
<organism evidence="2 3">
    <name type="scientific">Ruegeria atlantica</name>
    <dbReference type="NCBI Taxonomy" id="81569"/>
    <lineage>
        <taxon>Bacteria</taxon>
        <taxon>Pseudomonadati</taxon>
        <taxon>Pseudomonadota</taxon>
        <taxon>Alphaproteobacteria</taxon>
        <taxon>Rhodobacterales</taxon>
        <taxon>Roseobacteraceae</taxon>
        <taxon>Ruegeria</taxon>
    </lineage>
</organism>
<name>A0AA90YVQ2_9RHOB</name>